<keyword evidence="1" id="KW-0812">Transmembrane</keyword>
<evidence type="ECO:0008006" key="4">
    <source>
        <dbReference type="Google" id="ProtNLM"/>
    </source>
</evidence>
<accession>A0ABR8U3Y2</accession>
<sequence length="85" mass="9074">MTVTRRIITEMTPALAGFVVFAGVLALVQNFLNTNPHSALPILLEAGQAWALTFFMLAALGAAIPTLLIVRWAMRRANGPAPSQA</sequence>
<dbReference type="EMBL" id="JACSQF010000028">
    <property type="protein sequence ID" value="MBD7982743.1"/>
    <property type="molecule type" value="Genomic_DNA"/>
</dbReference>
<evidence type="ECO:0000256" key="1">
    <source>
        <dbReference type="SAM" id="Phobius"/>
    </source>
</evidence>
<dbReference type="RefSeq" id="WP_191805928.1">
    <property type="nucleotide sequence ID" value="NZ_JACSQF010000028.1"/>
</dbReference>
<keyword evidence="3" id="KW-1185">Reference proteome</keyword>
<feature type="transmembrane region" description="Helical" evidence="1">
    <location>
        <begin position="12"/>
        <end position="29"/>
    </location>
</feature>
<feature type="transmembrane region" description="Helical" evidence="1">
    <location>
        <begin position="49"/>
        <end position="70"/>
    </location>
</feature>
<proteinExistence type="predicted"/>
<name>A0ABR8U3Y2_9CELL</name>
<protein>
    <recommendedName>
        <fullName evidence="4">DUF1049 domain-containing protein</fullName>
    </recommendedName>
</protein>
<comment type="caution">
    <text evidence="2">The sequence shown here is derived from an EMBL/GenBank/DDBJ whole genome shotgun (WGS) entry which is preliminary data.</text>
</comment>
<evidence type="ECO:0000313" key="3">
    <source>
        <dbReference type="Proteomes" id="UP000655570"/>
    </source>
</evidence>
<dbReference type="Proteomes" id="UP000655570">
    <property type="component" value="Unassembled WGS sequence"/>
</dbReference>
<organism evidence="2 3">
    <name type="scientific">Oerskovia merdavium</name>
    <dbReference type="NCBI Taxonomy" id="2762227"/>
    <lineage>
        <taxon>Bacteria</taxon>
        <taxon>Bacillati</taxon>
        <taxon>Actinomycetota</taxon>
        <taxon>Actinomycetes</taxon>
        <taxon>Micrococcales</taxon>
        <taxon>Cellulomonadaceae</taxon>
        <taxon>Oerskovia</taxon>
    </lineage>
</organism>
<keyword evidence="1" id="KW-0472">Membrane</keyword>
<reference evidence="2 3" key="1">
    <citation type="submission" date="2020-08" db="EMBL/GenBank/DDBJ databases">
        <title>A Genomic Blueprint of the Chicken Gut Microbiome.</title>
        <authorList>
            <person name="Gilroy R."/>
            <person name="Ravi A."/>
            <person name="Getino M."/>
            <person name="Pursley I."/>
            <person name="Horton D.L."/>
            <person name="Alikhan N.-F."/>
            <person name="Baker D."/>
            <person name="Gharbi K."/>
            <person name="Hall N."/>
            <person name="Watson M."/>
            <person name="Adriaenssens E.M."/>
            <person name="Foster-Nyarko E."/>
            <person name="Jarju S."/>
            <person name="Secka A."/>
            <person name="Antonio M."/>
            <person name="Oren A."/>
            <person name="Chaudhuri R."/>
            <person name="La Ragione R.M."/>
            <person name="Hildebrand F."/>
            <person name="Pallen M.J."/>
        </authorList>
    </citation>
    <scope>NUCLEOTIDE SEQUENCE [LARGE SCALE GENOMIC DNA]</scope>
    <source>
        <strain evidence="2 3">Sa2CUA9</strain>
    </source>
</reference>
<keyword evidence="1" id="KW-1133">Transmembrane helix</keyword>
<gene>
    <name evidence="2" type="ORF">H9641_18775</name>
</gene>
<evidence type="ECO:0000313" key="2">
    <source>
        <dbReference type="EMBL" id="MBD7982743.1"/>
    </source>
</evidence>